<dbReference type="PANTHER" id="PTHR21180:SF32">
    <property type="entry name" value="ENDONUCLEASE_EXONUCLEASE_PHOSPHATASE FAMILY DOMAIN-CONTAINING PROTEIN 1"/>
    <property type="match status" value="1"/>
</dbReference>
<feature type="domain" description="Helix-hairpin-helix DNA-binding motif class 1" evidence="1">
    <location>
        <begin position="154"/>
        <end position="173"/>
    </location>
</feature>
<dbReference type="Gene3D" id="1.10.150.280">
    <property type="entry name" value="AF1531-like domain"/>
    <property type="match status" value="1"/>
</dbReference>
<dbReference type="Proteomes" id="UP001169242">
    <property type="component" value="Unassembled WGS sequence"/>
</dbReference>
<dbReference type="RefSeq" id="WP_053985296.1">
    <property type="nucleotide sequence ID" value="NZ_JAQIFT010000068.1"/>
</dbReference>
<dbReference type="InterPro" id="IPR003583">
    <property type="entry name" value="Hlx-hairpin-Hlx_DNA-bd_motif"/>
</dbReference>
<protein>
    <submittedName>
        <fullName evidence="2">Helix-hairpin-helix domain-containing protein</fullName>
    </submittedName>
</protein>
<gene>
    <name evidence="2" type="ORF">PBV87_19380</name>
</gene>
<evidence type="ECO:0000313" key="2">
    <source>
        <dbReference type="EMBL" id="MDA3733636.1"/>
    </source>
</evidence>
<dbReference type="Pfam" id="PF12836">
    <property type="entry name" value="HHH_3"/>
    <property type="match status" value="1"/>
</dbReference>
<dbReference type="InterPro" id="IPR010994">
    <property type="entry name" value="RuvA_2-like"/>
</dbReference>
<proteinExistence type="predicted"/>
<dbReference type="GO" id="GO:0015628">
    <property type="term" value="P:protein secretion by the type II secretion system"/>
    <property type="evidence" value="ECO:0007669"/>
    <property type="project" value="TreeGrafter"/>
</dbReference>
<dbReference type="InterPro" id="IPR051675">
    <property type="entry name" value="Endo/Exo/Phosphatase_dom_1"/>
</dbReference>
<dbReference type="InterPro" id="IPR019554">
    <property type="entry name" value="Soluble_ligand-bd"/>
</dbReference>
<evidence type="ECO:0000313" key="3">
    <source>
        <dbReference type="Proteomes" id="UP001169242"/>
    </source>
</evidence>
<dbReference type="NCBIfam" id="TIGR00426">
    <property type="entry name" value="competence protein ComEA helix-hairpin-helix repeat region"/>
    <property type="match status" value="1"/>
</dbReference>
<sequence>MIKLLSKYKIIFVLILLSVTGLLLMNQQSNQETIQIIDQVDSASVVSQEESIKDGTQLVDEEVSVPIYLCGAVINPGVYYIEKTAILKDVLEIAGGLIDEADLNQLNLAEPIYAHQKIYIPKIGEEIDKMLSSYENEERTQKSSLININRANESELITLPGIGEVKAQQIILYREQSGFFTSKESIKNVPGIGDKVYEGLQELITIE</sequence>
<dbReference type="PANTHER" id="PTHR21180">
    <property type="entry name" value="ENDONUCLEASE/EXONUCLEASE/PHOSPHATASE FAMILY DOMAIN-CONTAINING PROTEIN 1"/>
    <property type="match status" value="1"/>
</dbReference>
<dbReference type="AlphaFoldDB" id="A0AA42J2X2"/>
<dbReference type="Pfam" id="PF10531">
    <property type="entry name" value="SLBB"/>
    <property type="match status" value="1"/>
</dbReference>
<name>A0AA42J2X2_9FIRM</name>
<evidence type="ECO:0000259" key="1">
    <source>
        <dbReference type="SMART" id="SM00278"/>
    </source>
</evidence>
<dbReference type="SMART" id="SM00278">
    <property type="entry name" value="HhH1"/>
    <property type="match status" value="2"/>
</dbReference>
<dbReference type="SUPFAM" id="SSF47781">
    <property type="entry name" value="RuvA domain 2-like"/>
    <property type="match status" value="1"/>
</dbReference>
<dbReference type="InterPro" id="IPR004509">
    <property type="entry name" value="Competence_ComEA_HhH"/>
</dbReference>
<keyword evidence="3" id="KW-1185">Reference proteome</keyword>
<feature type="domain" description="Helix-hairpin-helix DNA-binding motif class 1" evidence="1">
    <location>
        <begin position="184"/>
        <end position="203"/>
    </location>
</feature>
<dbReference type="GO" id="GO:0015627">
    <property type="term" value="C:type II protein secretion system complex"/>
    <property type="evidence" value="ECO:0007669"/>
    <property type="project" value="TreeGrafter"/>
</dbReference>
<reference evidence="2" key="1">
    <citation type="journal article" date="2023" name="Int. J. Syst. Evol. Microbiol.">
        <title>&lt;i&gt;Holtiella tumoricola&lt;/i&gt; gen. nov. sp. nov., isolated from a human clinical sample.</title>
        <authorList>
            <person name="Allen-Vercoe E."/>
            <person name="Daigneault M.C."/>
            <person name="Vancuren S.J."/>
            <person name="Cochrane K."/>
            <person name="O'Neal L.L."/>
            <person name="Sankaranarayanan K."/>
            <person name="Lawson P.A."/>
        </authorList>
    </citation>
    <scope>NUCLEOTIDE SEQUENCE</scope>
    <source>
        <strain evidence="2">CC70A</strain>
    </source>
</reference>
<organism evidence="2 3">
    <name type="scientific">Holtiella tumoricola</name>
    <dbReference type="NCBI Taxonomy" id="3018743"/>
    <lineage>
        <taxon>Bacteria</taxon>
        <taxon>Bacillati</taxon>
        <taxon>Bacillota</taxon>
        <taxon>Clostridia</taxon>
        <taxon>Lachnospirales</taxon>
        <taxon>Cellulosilyticaceae</taxon>
        <taxon>Holtiella</taxon>
    </lineage>
</organism>
<comment type="caution">
    <text evidence="2">The sequence shown here is derived from an EMBL/GenBank/DDBJ whole genome shotgun (WGS) entry which is preliminary data.</text>
</comment>
<dbReference type="GO" id="GO:0003677">
    <property type="term" value="F:DNA binding"/>
    <property type="evidence" value="ECO:0007669"/>
    <property type="project" value="InterPro"/>
</dbReference>
<dbReference type="GO" id="GO:0006281">
    <property type="term" value="P:DNA repair"/>
    <property type="evidence" value="ECO:0007669"/>
    <property type="project" value="InterPro"/>
</dbReference>
<accession>A0AA42J2X2</accession>
<dbReference type="EMBL" id="JAQIFT010000068">
    <property type="protein sequence ID" value="MDA3733636.1"/>
    <property type="molecule type" value="Genomic_DNA"/>
</dbReference>